<dbReference type="PANTHER" id="PTHR30250:SF29">
    <property type="entry name" value="POLYSACCHARIDE BIOSYNTHESIS PROTEIN C-TERMINAL DOMAIN-CONTAINING PROTEIN"/>
    <property type="match status" value="1"/>
</dbReference>
<feature type="transmembrane region" description="Helical" evidence="6">
    <location>
        <begin position="231"/>
        <end position="251"/>
    </location>
</feature>
<evidence type="ECO:0000256" key="4">
    <source>
        <dbReference type="ARBA" id="ARBA00022989"/>
    </source>
</evidence>
<evidence type="ECO:0000256" key="3">
    <source>
        <dbReference type="ARBA" id="ARBA00022692"/>
    </source>
</evidence>
<evidence type="ECO:0000313" key="8">
    <source>
        <dbReference type="Proteomes" id="UP000324497"/>
    </source>
</evidence>
<dbReference type="InterPro" id="IPR024923">
    <property type="entry name" value="PG_synth_SpoVB"/>
</dbReference>
<dbReference type="AlphaFoldDB" id="A0A3Q8CNF4"/>
<accession>A0A3Q8CNF4</accession>
<keyword evidence="3 6" id="KW-0812">Transmembrane</keyword>
<organism evidence="7 8">
    <name type="scientific">Liquorilactobacillus nagelii</name>
    <dbReference type="NCBI Taxonomy" id="82688"/>
    <lineage>
        <taxon>Bacteria</taxon>
        <taxon>Bacillati</taxon>
        <taxon>Bacillota</taxon>
        <taxon>Bacilli</taxon>
        <taxon>Lactobacillales</taxon>
        <taxon>Lactobacillaceae</taxon>
        <taxon>Liquorilactobacillus</taxon>
    </lineage>
</organism>
<keyword evidence="8" id="KW-1185">Reference proteome</keyword>
<protein>
    <submittedName>
        <fullName evidence="7">Uncharacterized protein</fullName>
    </submittedName>
</protein>
<reference evidence="7 8" key="1">
    <citation type="submission" date="2016-11" db="EMBL/GenBank/DDBJ databases">
        <title>Interaction between Lactobacillus species and yeast in water kefir.</title>
        <authorList>
            <person name="Behr J."/>
            <person name="Xu D."/>
            <person name="Vogel R.F."/>
        </authorList>
    </citation>
    <scope>NUCLEOTIDE SEQUENCE [LARGE SCALE GENOMIC DNA]</scope>
    <source>
        <strain evidence="7 8">TMW 1.1827</strain>
    </source>
</reference>
<evidence type="ECO:0000313" key="7">
    <source>
        <dbReference type="EMBL" id="AUJ31437.1"/>
    </source>
</evidence>
<dbReference type="InterPro" id="IPR050833">
    <property type="entry name" value="Poly_Biosynth_Transport"/>
</dbReference>
<feature type="transmembrane region" description="Helical" evidence="6">
    <location>
        <begin position="479"/>
        <end position="500"/>
    </location>
</feature>
<dbReference type="GO" id="GO:0005886">
    <property type="term" value="C:plasma membrane"/>
    <property type="evidence" value="ECO:0007669"/>
    <property type="project" value="UniProtKB-SubCell"/>
</dbReference>
<dbReference type="InterPro" id="IPR002797">
    <property type="entry name" value="Polysacc_synth"/>
</dbReference>
<dbReference type="Pfam" id="PF01943">
    <property type="entry name" value="Polysacc_synt"/>
    <property type="match status" value="1"/>
</dbReference>
<dbReference type="CDD" id="cd13124">
    <property type="entry name" value="MATE_SpoVB_like"/>
    <property type="match status" value="1"/>
</dbReference>
<feature type="transmembrane region" description="Helical" evidence="6">
    <location>
        <begin position="120"/>
        <end position="140"/>
    </location>
</feature>
<feature type="transmembrane region" description="Helical" evidence="6">
    <location>
        <begin position="449"/>
        <end position="467"/>
    </location>
</feature>
<keyword evidence="5 6" id="KW-0472">Membrane</keyword>
<keyword evidence="2" id="KW-1003">Cell membrane</keyword>
<feature type="transmembrane region" description="Helical" evidence="6">
    <location>
        <begin position="283"/>
        <end position="303"/>
    </location>
</feature>
<keyword evidence="4 6" id="KW-1133">Transmembrane helix</keyword>
<feature type="transmembrane region" description="Helical" evidence="6">
    <location>
        <begin position="161"/>
        <end position="180"/>
    </location>
</feature>
<feature type="transmembrane region" description="Helical" evidence="6">
    <location>
        <begin position="355"/>
        <end position="377"/>
    </location>
</feature>
<evidence type="ECO:0000256" key="1">
    <source>
        <dbReference type="ARBA" id="ARBA00004651"/>
    </source>
</evidence>
<evidence type="ECO:0000256" key="6">
    <source>
        <dbReference type="SAM" id="Phobius"/>
    </source>
</evidence>
<comment type="subcellular location">
    <subcellularLocation>
        <location evidence="1">Cell membrane</location>
        <topology evidence="1">Multi-pass membrane protein</topology>
    </subcellularLocation>
</comment>
<dbReference type="KEGG" id="lng:BSQ50_01970"/>
<feature type="transmembrane region" description="Helical" evidence="6">
    <location>
        <begin position="186"/>
        <end position="210"/>
    </location>
</feature>
<dbReference type="Proteomes" id="UP000324497">
    <property type="component" value="Chromosome"/>
</dbReference>
<evidence type="ECO:0000256" key="2">
    <source>
        <dbReference type="ARBA" id="ARBA00022475"/>
    </source>
</evidence>
<feature type="transmembrane region" description="Helical" evidence="6">
    <location>
        <begin position="384"/>
        <end position="404"/>
    </location>
</feature>
<dbReference type="PANTHER" id="PTHR30250">
    <property type="entry name" value="PST FAMILY PREDICTED COLANIC ACID TRANSPORTER"/>
    <property type="match status" value="1"/>
</dbReference>
<name>A0A3Q8CNF4_9LACO</name>
<dbReference type="RefSeq" id="WP_148126280.1">
    <property type="nucleotide sequence ID" value="NZ_CP018180.1"/>
</dbReference>
<evidence type="ECO:0000256" key="5">
    <source>
        <dbReference type="ARBA" id="ARBA00023136"/>
    </source>
</evidence>
<feature type="transmembrane region" description="Helical" evidence="6">
    <location>
        <begin position="324"/>
        <end position="343"/>
    </location>
</feature>
<feature type="transmembrane region" description="Helical" evidence="6">
    <location>
        <begin position="9"/>
        <end position="31"/>
    </location>
</feature>
<sequence length="509" mass="56130">MKQKRSNSLLLHGTVWLAITSLIVKILSAVYRIPFQNMVGNIGFYIYQQVYPFYGIGMTFALTGFPAFISKKVAQENNQLQKKVIARNYWYLLLLFGGSLFVLLQLLSTKIAVAMDDSHLAIVIQNVSWMYLLMPFLAVGRGYCQGNLDMTTTAHSQLVEQVLRVGIILAAAAIGIRQHLSLYTIGSWAILGGTFGAAAAMLFFWPVFFHELRFTKVAVTVAELKKLARPLFTEGLIFCLNAALLILLQLIDSFTLKKYLQASGLLPTTAAALKGVFDRGQPLLQLGLVITNAIAVSSLPALINQQKKQSNQIVRLKVQQLFQLALLFAFAAAIGLTVLMPQINWVLFGSAQGSFALAVNSLTIPLATIIILDNVLLQIEEQQVAAFKVILLIIIGKIFFNWLLITPYGINGAAWGSVLSLLVGMIAAGRLERSVGFSYLRTAGWFRKLLITMSVMGISVKITALLIQNQVSFSRLGSFWVLLAAIPIGIIAFFACTLRFQLLDQKFLN</sequence>
<feature type="transmembrane region" description="Helical" evidence="6">
    <location>
        <begin position="51"/>
        <end position="69"/>
    </location>
</feature>
<gene>
    <name evidence="7" type="ORF">BSQ50_01970</name>
</gene>
<feature type="transmembrane region" description="Helical" evidence="6">
    <location>
        <begin position="89"/>
        <end position="108"/>
    </location>
</feature>
<proteinExistence type="predicted"/>
<feature type="transmembrane region" description="Helical" evidence="6">
    <location>
        <begin position="410"/>
        <end position="428"/>
    </location>
</feature>
<dbReference type="EMBL" id="CP018180">
    <property type="protein sequence ID" value="AUJ31437.1"/>
    <property type="molecule type" value="Genomic_DNA"/>
</dbReference>